<evidence type="ECO:0000259" key="1">
    <source>
        <dbReference type="Pfam" id="PF25540"/>
    </source>
</evidence>
<reference evidence="2 3" key="1">
    <citation type="journal article" date="2020" name="ISME J.">
        <title>Uncovering the hidden diversity of litter-decomposition mechanisms in mushroom-forming fungi.</title>
        <authorList>
            <person name="Floudas D."/>
            <person name="Bentzer J."/>
            <person name="Ahren D."/>
            <person name="Johansson T."/>
            <person name="Persson P."/>
            <person name="Tunlid A."/>
        </authorList>
    </citation>
    <scope>NUCLEOTIDE SEQUENCE [LARGE SCALE GENOMIC DNA]</scope>
    <source>
        <strain evidence="2 3">CBS 175.51</strain>
    </source>
</reference>
<feature type="domain" description="DUF7923" evidence="1">
    <location>
        <begin position="40"/>
        <end position="214"/>
    </location>
</feature>
<sequence length="402" mass="44561">MPTPTNSDTQPTMKDIQKLSRMVKYLQEQVKLLKESHRPCRVITLIDGDGYVFQYERIVLGRYGGRQAAEDLAEGIRGFLNIGPHRSHIAWVFLNQCGMMRTLHKAGQNMAAENLGDFMLGFNEGAPGFIMADTGGVKEAADAKIKVLLEKEISCPQTEFLVFAGCHDAGYVHDLRRSIFEGFREKIILLQAHENQVQAIADLDLQTIHIGGLFLPHKIRTVEPPSSPAPSVFSTTSSLPDVDDPSDFPEGFSSGSVPQRSHAVGDYSAAARRGSLCSVTSEMSGDNSSAYSYRSNRGIPTRTPLEKDVLSSLCKVHYLSRIGCLLHNCPKVHDYPLNDEADLRDLREFALEAPCWDVNNERGYSRGSTCIYGHKCPRFANCSLARAGKCPFKGKKMHAPYY</sequence>
<accession>A0A8H5CFQ8</accession>
<proteinExistence type="predicted"/>
<evidence type="ECO:0000313" key="2">
    <source>
        <dbReference type="EMBL" id="KAF5340967.1"/>
    </source>
</evidence>
<dbReference type="EMBL" id="JAACJK010000002">
    <property type="protein sequence ID" value="KAF5340967.1"/>
    <property type="molecule type" value="Genomic_DNA"/>
</dbReference>
<name>A0A8H5CFQ8_9AGAR</name>
<dbReference type="Proteomes" id="UP000541558">
    <property type="component" value="Unassembled WGS sequence"/>
</dbReference>
<comment type="caution">
    <text evidence="2">The sequence shown here is derived from an EMBL/GenBank/DDBJ whole genome shotgun (WGS) entry which is preliminary data.</text>
</comment>
<dbReference type="PANTHER" id="PTHR37543">
    <property type="entry name" value="CCCH ZINC FINGER DNA BINDING PROTEIN (AFU_ORTHOLOGUE AFUA_5G12760)"/>
    <property type="match status" value="1"/>
</dbReference>
<dbReference type="InterPro" id="IPR057683">
    <property type="entry name" value="DUF7923"/>
</dbReference>
<dbReference type="AlphaFoldDB" id="A0A8H5CFQ8"/>
<gene>
    <name evidence="2" type="ORF">D9611_006038</name>
</gene>
<protein>
    <recommendedName>
        <fullName evidence="1">DUF7923 domain-containing protein</fullName>
    </recommendedName>
</protein>
<evidence type="ECO:0000313" key="3">
    <source>
        <dbReference type="Proteomes" id="UP000541558"/>
    </source>
</evidence>
<keyword evidence="3" id="KW-1185">Reference proteome</keyword>
<dbReference type="Pfam" id="PF25540">
    <property type="entry name" value="DUF7923"/>
    <property type="match status" value="1"/>
</dbReference>
<organism evidence="2 3">
    <name type="scientific">Ephemerocybe angulata</name>
    <dbReference type="NCBI Taxonomy" id="980116"/>
    <lineage>
        <taxon>Eukaryota</taxon>
        <taxon>Fungi</taxon>
        <taxon>Dikarya</taxon>
        <taxon>Basidiomycota</taxon>
        <taxon>Agaricomycotina</taxon>
        <taxon>Agaricomycetes</taxon>
        <taxon>Agaricomycetidae</taxon>
        <taxon>Agaricales</taxon>
        <taxon>Agaricineae</taxon>
        <taxon>Psathyrellaceae</taxon>
        <taxon>Ephemerocybe</taxon>
    </lineage>
</organism>
<dbReference type="OrthoDB" id="2270193at2759"/>
<dbReference type="PANTHER" id="PTHR37543:SF1">
    <property type="entry name" value="CCCH ZINC FINGER DNA BINDING PROTEIN (AFU_ORTHOLOGUE AFUA_5G12760)"/>
    <property type="match status" value="1"/>
</dbReference>